<dbReference type="PROSITE" id="PS50077">
    <property type="entry name" value="HEAT_REPEAT"/>
    <property type="match status" value="1"/>
</dbReference>
<dbReference type="RefSeq" id="XP_005840284.1">
    <property type="nucleotide sequence ID" value="XM_005840227.1"/>
</dbReference>
<dbReference type="InterPro" id="IPR016024">
    <property type="entry name" value="ARM-type_fold"/>
</dbReference>
<dbReference type="PANTHER" id="PTHR12697">
    <property type="entry name" value="PBS LYASE HEAT-LIKE PROTEIN"/>
    <property type="match status" value="1"/>
</dbReference>
<evidence type="ECO:0000256" key="1">
    <source>
        <dbReference type="ARBA" id="ARBA00045876"/>
    </source>
</evidence>
<dbReference type="GeneID" id="17310199"/>
<name>L1JYB5_GUITC</name>
<dbReference type="SUPFAM" id="SSF48371">
    <property type="entry name" value="ARM repeat"/>
    <property type="match status" value="1"/>
</dbReference>
<dbReference type="Pfam" id="PF13646">
    <property type="entry name" value="HEAT_2"/>
    <property type="match status" value="1"/>
</dbReference>
<evidence type="ECO:0000313" key="4">
    <source>
        <dbReference type="EnsemblProtists" id="EKX53304"/>
    </source>
</evidence>
<dbReference type="PANTHER" id="PTHR12697:SF5">
    <property type="entry name" value="DEOXYHYPUSINE HYDROXYLASE"/>
    <property type="match status" value="1"/>
</dbReference>
<accession>L1JYB5</accession>
<dbReference type="InterPro" id="IPR011989">
    <property type="entry name" value="ARM-like"/>
</dbReference>
<feature type="repeat" description="HEAT" evidence="2">
    <location>
        <begin position="258"/>
        <end position="296"/>
    </location>
</feature>
<organism evidence="3">
    <name type="scientific">Guillardia theta (strain CCMP2712)</name>
    <name type="common">Cryptophyte</name>
    <dbReference type="NCBI Taxonomy" id="905079"/>
    <lineage>
        <taxon>Eukaryota</taxon>
        <taxon>Cryptophyceae</taxon>
        <taxon>Pyrenomonadales</taxon>
        <taxon>Geminigeraceae</taxon>
        <taxon>Guillardia</taxon>
    </lineage>
</organism>
<dbReference type="HOGENOM" id="CLU_845795_0_0_1"/>
<dbReference type="InterPro" id="IPR004155">
    <property type="entry name" value="PBS_lyase_HEAT"/>
</dbReference>
<comment type="function">
    <text evidence="1">Catalyzes the hydroxylation of the N(6)-(4-aminobutyl)-L-lysine intermediate produced by deoxyhypusine synthase/DHPS on a critical lysine of the eukaryotic translation initiation factor 5A/eIF-5A. This is the second step of the post-translational modification of that lysine into an unusual amino acid residue named hypusine. Hypusination is unique to mature eIF-5A factor and is essential for its function.</text>
</comment>
<dbReference type="InterPro" id="IPR021133">
    <property type="entry name" value="HEAT_type_2"/>
</dbReference>
<evidence type="ECO:0000313" key="5">
    <source>
        <dbReference type="Proteomes" id="UP000011087"/>
    </source>
</evidence>
<dbReference type="Gene3D" id="1.25.10.10">
    <property type="entry name" value="Leucine-rich Repeat Variant"/>
    <property type="match status" value="2"/>
</dbReference>
<reference evidence="4" key="3">
    <citation type="submission" date="2015-06" db="UniProtKB">
        <authorList>
            <consortium name="EnsemblProtists"/>
        </authorList>
    </citation>
    <scope>IDENTIFICATION</scope>
</reference>
<evidence type="ECO:0008006" key="6">
    <source>
        <dbReference type="Google" id="ProtNLM"/>
    </source>
</evidence>
<dbReference type="PaxDb" id="55529-EKX53304"/>
<reference evidence="3 5" key="1">
    <citation type="journal article" date="2012" name="Nature">
        <title>Algal genomes reveal evolutionary mosaicism and the fate of nucleomorphs.</title>
        <authorList>
            <consortium name="DOE Joint Genome Institute"/>
            <person name="Curtis B.A."/>
            <person name="Tanifuji G."/>
            <person name="Burki F."/>
            <person name="Gruber A."/>
            <person name="Irimia M."/>
            <person name="Maruyama S."/>
            <person name="Arias M.C."/>
            <person name="Ball S.G."/>
            <person name="Gile G.H."/>
            <person name="Hirakawa Y."/>
            <person name="Hopkins J.F."/>
            <person name="Kuo A."/>
            <person name="Rensing S.A."/>
            <person name="Schmutz J."/>
            <person name="Symeonidi A."/>
            <person name="Elias M."/>
            <person name="Eveleigh R.J."/>
            <person name="Herman E.K."/>
            <person name="Klute M.J."/>
            <person name="Nakayama T."/>
            <person name="Obornik M."/>
            <person name="Reyes-Prieto A."/>
            <person name="Armbrust E.V."/>
            <person name="Aves S.J."/>
            <person name="Beiko R.G."/>
            <person name="Coutinho P."/>
            <person name="Dacks J.B."/>
            <person name="Durnford D.G."/>
            <person name="Fast N.M."/>
            <person name="Green B.R."/>
            <person name="Grisdale C.J."/>
            <person name="Hempel F."/>
            <person name="Henrissat B."/>
            <person name="Hoppner M.P."/>
            <person name="Ishida K."/>
            <person name="Kim E."/>
            <person name="Koreny L."/>
            <person name="Kroth P.G."/>
            <person name="Liu Y."/>
            <person name="Malik S.B."/>
            <person name="Maier U.G."/>
            <person name="McRose D."/>
            <person name="Mock T."/>
            <person name="Neilson J.A."/>
            <person name="Onodera N.T."/>
            <person name="Poole A.M."/>
            <person name="Pritham E.J."/>
            <person name="Richards T.A."/>
            <person name="Rocap G."/>
            <person name="Roy S.W."/>
            <person name="Sarai C."/>
            <person name="Schaack S."/>
            <person name="Shirato S."/>
            <person name="Slamovits C.H."/>
            <person name="Spencer D.F."/>
            <person name="Suzuki S."/>
            <person name="Worden A.Z."/>
            <person name="Zauner S."/>
            <person name="Barry K."/>
            <person name="Bell C."/>
            <person name="Bharti A.K."/>
            <person name="Crow J.A."/>
            <person name="Grimwood J."/>
            <person name="Kramer R."/>
            <person name="Lindquist E."/>
            <person name="Lucas S."/>
            <person name="Salamov A."/>
            <person name="McFadden G.I."/>
            <person name="Lane C.E."/>
            <person name="Keeling P.J."/>
            <person name="Gray M.W."/>
            <person name="Grigoriev I.V."/>
            <person name="Archibald J.M."/>
        </authorList>
    </citation>
    <scope>NUCLEOTIDE SEQUENCE</scope>
    <source>
        <strain evidence="3 5">CCMP2712</strain>
    </source>
</reference>
<gene>
    <name evidence="3" type="ORF">GUITHDRAFT_133046</name>
</gene>
<dbReference type="Proteomes" id="UP000011087">
    <property type="component" value="Unassembled WGS sequence"/>
</dbReference>
<keyword evidence="5" id="KW-1185">Reference proteome</keyword>
<evidence type="ECO:0000256" key="2">
    <source>
        <dbReference type="PROSITE-ProRule" id="PRU00103"/>
    </source>
</evidence>
<protein>
    <recommendedName>
        <fullName evidence="6">TOG domain-containing protein</fullName>
    </recommendedName>
</protein>
<dbReference type="OrthoDB" id="7537227at2759"/>
<dbReference type="GO" id="GO:0016491">
    <property type="term" value="F:oxidoreductase activity"/>
    <property type="evidence" value="ECO:0007669"/>
    <property type="project" value="TreeGrafter"/>
</dbReference>
<dbReference type="SMART" id="SM00567">
    <property type="entry name" value="EZ_HEAT"/>
    <property type="match status" value="4"/>
</dbReference>
<reference evidence="5" key="2">
    <citation type="submission" date="2012-11" db="EMBL/GenBank/DDBJ databases">
        <authorList>
            <person name="Kuo A."/>
            <person name="Curtis B.A."/>
            <person name="Tanifuji G."/>
            <person name="Burki F."/>
            <person name="Gruber A."/>
            <person name="Irimia M."/>
            <person name="Maruyama S."/>
            <person name="Arias M.C."/>
            <person name="Ball S.G."/>
            <person name="Gile G.H."/>
            <person name="Hirakawa Y."/>
            <person name="Hopkins J.F."/>
            <person name="Rensing S.A."/>
            <person name="Schmutz J."/>
            <person name="Symeonidi A."/>
            <person name="Elias M."/>
            <person name="Eveleigh R.J."/>
            <person name="Herman E.K."/>
            <person name="Klute M.J."/>
            <person name="Nakayama T."/>
            <person name="Obornik M."/>
            <person name="Reyes-Prieto A."/>
            <person name="Armbrust E.V."/>
            <person name="Aves S.J."/>
            <person name="Beiko R.G."/>
            <person name="Coutinho P."/>
            <person name="Dacks J.B."/>
            <person name="Durnford D.G."/>
            <person name="Fast N.M."/>
            <person name="Green B.R."/>
            <person name="Grisdale C."/>
            <person name="Hempe F."/>
            <person name="Henrissat B."/>
            <person name="Hoppner M.P."/>
            <person name="Ishida K.-I."/>
            <person name="Kim E."/>
            <person name="Koreny L."/>
            <person name="Kroth P.G."/>
            <person name="Liu Y."/>
            <person name="Malik S.-B."/>
            <person name="Maier U.G."/>
            <person name="McRose D."/>
            <person name="Mock T."/>
            <person name="Neilson J.A."/>
            <person name="Onodera N.T."/>
            <person name="Poole A.M."/>
            <person name="Pritham E.J."/>
            <person name="Richards T.A."/>
            <person name="Rocap G."/>
            <person name="Roy S.W."/>
            <person name="Sarai C."/>
            <person name="Schaack S."/>
            <person name="Shirato S."/>
            <person name="Slamovits C.H."/>
            <person name="Spencer D.F."/>
            <person name="Suzuki S."/>
            <person name="Worden A.Z."/>
            <person name="Zauner S."/>
            <person name="Barry K."/>
            <person name="Bell C."/>
            <person name="Bharti A.K."/>
            <person name="Crow J.A."/>
            <person name="Grimwood J."/>
            <person name="Kramer R."/>
            <person name="Lindquist E."/>
            <person name="Lucas S."/>
            <person name="Salamov A."/>
            <person name="McFadden G.I."/>
            <person name="Lane C.E."/>
            <person name="Keeling P.J."/>
            <person name="Gray M.W."/>
            <person name="Grigoriev I.V."/>
            <person name="Archibald J.M."/>
        </authorList>
    </citation>
    <scope>NUCLEOTIDE SEQUENCE</scope>
    <source>
        <strain evidence="5">CCMP2712</strain>
    </source>
</reference>
<evidence type="ECO:0000313" key="3">
    <source>
        <dbReference type="EMBL" id="EKX53304.1"/>
    </source>
</evidence>
<sequence length="329" mass="35678">MCQNDPYWKIRHDATELLDKVVISVCVPGCSSTAQVAPIGHMPTIQVLLQRLHDESFAVRARAGSAIEKLTERGDRVALDAFKNLARAAVKGLQNVIKEPNSKASLCAVTDALLKLLVSMEASMTEEADEVYDSPSKDALIRALPDLSRKDDPEVITVLIRMFETESNDFTKERIAKALGRIASRGNRRVVDLLLTAIDAEDYIVALPCVQAIGDVAKLDDAKVIAVLIQCLQHEEVAIRLSGLKAISKAASRGHATVVPMVLNALNDKNPAVRLEGISALGRLGSPTDRQVVKSLGKIADSEQVAQRDAAQAALLEIIRSVENEDFCE</sequence>
<dbReference type="EnsemblProtists" id="EKX53304">
    <property type="protein sequence ID" value="EKX53304"/>
    <property type="gene ID" value="GUITHDRAFT_133046"/>
</dbReference>
<proteinExistence type="predicted"/>
<dbReference type="AlphaFoldDB" id="L1JYB5"/>
<dbReference type="KEGG" id="gtt:GUITHDRAFT_133046"/>
<dbReference type="EMBL" id="JH992970">
    <property type="protein sequence ID" value="EKX53304.1"/>
    <property type="molecule type" value="Genomic_DNA"/>
</dbReference>